<dbReference type="InterPro" id="IPR006640">
    <property type="entry name" value="SprT-like_domain"/>
</dbReference>
<dbReference type="GO" id="GO:0006974">
    <property type="term" value="P:DNA damage response"/>
    <property type="evidence" value="ECO:0007669"/>
    <property type="project" value="UniProtKB-ARBA"/>
</dbReference>
<dbReference type="OrthoDB" id="20772at2759"/>
<dbReference type="HOGENOM" id="CLU_012966_1_0_1"/>
<dbReference type="STRING" id="225164.V4AAG7"/>
<dbReference type="RefSeq" id="XP_009055389.1">
    <property type="nucleotide sequence ID" value="XM_009057141.1"/>
</dbReference>
<dbReference type="CDD" id="cd00084">
    <property type="entry name" value="HMG-box_SF"/>
    <property type="match status" value="1"/>
</dbReference>
<dbReference type="OMA" id="CHNYDIE"/>
<evidence type="ECO:0000313" key="2">
    <source>
        <dbReference type="EMBL" id="ESO93762.1"/>
    </source>
</evidence>
<dbReference type="AlphaFoldDB" id="V4AAG7"/>
<feature type="domain" description="SprT-like" evidence="1">
    <location>
        <begin position="10"/>
        <end position="165"/>
    </location>
</feature>
<dbReference type="InterPro" id="IPR036910">
    <property type="entry name" value="HMG_box_dom_sf"/>
</dbReference>
<gene>
    <name evidence="2" type="ORF">LOTGIDRAFT_105193</name>
</gene>
<dbReference type="Proteomes" id="UP000030746">
    <property type="component" value="Unassembled WGS sequence"/>
</dbReference>
<name>V4AAG7_LOTGI</name>
<dbReference type="PANTHER" id="PTHR23099:SF0">
    <property type="entry name" value="GERM CELL NUCLEAR ACIDIC PROTEIN"/>
    <property type="match status" value="1"/>
</dbReference>
<dbReference type="KEGG" id="lgi:LOTGIDRAFT_105193"/>
<reference evidence="2 3" key="1">
    <citation type="journal article" date="2013" name="Nature">
        <title>Insights into bilaterian evolution from three spiralian genomes.</title>
        <authorList>
            <person name="Simakov O."/>
            <person name="Marletaz F."/>
            <person name="Cho S.J."/>
            <person name="Edsinger-Gonzales E."/>
            <person name="Havlak P."/>
            <person name="Hellsten U."/>
            <person name="Kuo D.H."/>
            <person name="Larsson T."/>
            <person name="Lv J."/>
            <person name="Arendt D."/>
            <person name="Savage R."/>
            <person name="Osoegawa K."/>
            <person name="de Jong P."/>
            <person name="Grimwood J."/>
            <person name="Chapman J.A."/>
            <person name="Shapiro H."/>
            <person name="Aerts A."/>
            <person name="Otillar R.P."/>
            <person name="Terry A.Y."/>
            <person name="Boore J.L."/>
            <person name="Grigoriev I.V."/>
            <person name="Lindberg D.R."/>
            <person name="Seaver E.C."/>
            <person name="Weisblat D.A."/>
            <person name="Putnam N.H."/>
            <person name="Rokhsar D.S."/>
        </authorList>
    </citation>
    <scope>NUCLEOTIDE SEQUENCE [LARGE SCALE GENOMIC DNA]</scope>
</reference>
<organism evidence="2 3">
    <name type="scientific">Lottia gigantea</name>
    <name type="common">Giant owl limpet</name>
    <dbReference type="NCBI Taxonomy" id="225164"/>
    <lineage>
        <taxon>Eukaryota</taxon>
        <taxon>Metazoa</taxon>
        <taxon>Spiralia</taxon>
        <taxon>Lophotrochozoa</taxon>
        <taxon>Mollusca</taxon>
        <taxon>Gastropoda</taxon>
        <taxon>Patellogastropoda</taxon>
        <taxon>Lottioidea</taxon>
        <taxon>Lottiidae</taxon>
        <taxon>Lottia</taxon>
    </lineage>
</organism>
<dbReference type="GO" id="GO:0005634">
    <property type="term" value="C:nucleus"/>
    <property type="evidence" value="ECO:0007669"/>
    <property type="project" value="TreeGrafter"/>
</dbReference>
<dbReference type="Pfam" id="PF10263">
    <property type="entry name" value="SprT-like"/>
    <property type="match status" value="1"/>
</dbReference>
<protein>
    <recommendedName>
        <fullName evidence="1">SprT-like domain-containing protein</fullName>
    </recommendedName>
</protein>
<dbReference type="SMART" id="SM00731">
    <property type="entry name" value="SprT"/>
    <property type="match status" value="1"/>
</dbReference>
<keyword evidence="3" id="KW-1185">Reference proteome</keyword>
<dbReference type="InterPro" id="IPR035240">
    <property type="entry name" value="SprT_Zn_ribbon"/>
</dbReference>
<proteinExistence type="predicted"/>
<dbReference type="EMBL" id="KB201890">
    <property type="protein sequence ID" value="ESO93762.1"/>
    <property type="molecule type" value="Genomic_DNA"/>
</dbReference>
<dbReference type="PANTHER" id="PTHR23099">
    <property type="entry name" value="TRANSCRIPTIONAL REGULATOR"/>
    <property type="match status" value="1"/>
</dbReference>
<dbReference type="SUPFAM" id="SSF47095">
    <property type="entry name" value="HMG-box"/>
    <property type="match status" value="1"/>
</dbReference>
<dbReference type="GeneID" id="20229951"/>
<feature type="non-terminal residue" evidence="2">
    <location>
        <position position="1"/>
    </location>
</feature>
<evidence type="ECO:0000259" key="1">
    <source>
        <dbReference type="SMART" id="SM00731"/>
    </source>
</evidence>
<accession>V4AAG7</accession>
<sequence length="220" mass="25710">YIKQFKKNYEELTSRLFKLYNETIFEKKLPEDMSITWNKRLLRTAGYCAYKRCHGKHVARIELSTKVCDNAERVRDTLIHELCHAAVWMLNQRTDGHGPYWKYWARKSNLSHPELPIISRCHNYSISTKYTYTCTQCGYQIGRHSKSLDTTKKVCGHCHGRFELMGTPGSKEGTPRTPNKFALFVKENYGSAKKTNSDFKHKEIMQLLSQQFAEKTKLDS</sequence>
<dbReference type="Pfam" id="PF17283">
    <property type="entry name" value="Zn_ribbon_SprT"/>
    <property type="match status" value="1"/>
</dbReference>
<evidence type="ECO:0000313" key="3">
    <source>
        <dbReference type="Proteomes" id="UP000030746"/>
    </source>
</evidence>
<dbReference type="CTD" id="20229951"/>